<dbReference type="InterPro" id="IPR007554">
    <property type="entry name" value="Glycerophosphate_synth"/>
</dbReference>
<keyword evidence="9" id="KW-1185">Reference proteome</keyword>
<protein>
    <submittedName>
        <fullName evidence="8">CDP-glycerol glycerophosphotransferase family protein</fullName>
    </submittedName>
</protein>
<gene>
    <name evidence="8" type="ORF">JK635_23165</name>
</gene>
<reference evidence="8 9" key="1">
    <citation type="submission" date="2021-01" db="EMBL/GenBank/DDBJ databases">
        <title>Genome public.</title>
        <authorList>
            <person name="Liu C."/>
            <person name="Sun Q."/>
        </authorList>
    </citation>
    <scope>NUCLEOTIDE SEQUENCE [LARGE SCALE GENOMIC DNA]</scope>
    <source>
        <strain evidence="8 9">YIM B02564</strain>
    </source>
</reference>
<evidence type="ECO:0000256" key="2">
    <source>
        <dbReference type="ARBA" id="ARBA00010488"/>
    </source>
</evidence>
<name>A0ABS1TUS2_9BACI</name>
<dbReference type="PANTHER" id="PTHR37316">
    <property type="entry name" value="TEICHOIC ACID GLYCEROL-PHOSPHATE PRIMASE"/>
    <property type="match status" value="1"/>
</dbReference>
<evidence type="ECO:0000256" key="6">
    <source>
        <dbReference type="ARBA" id="ARBA00023136"/>
    </source>
</evidence>
<dbReference type="Pfam" id="PF04464">
    <property type="entry name" value="Glyphos_transf"/>
    <property type="match status" value="2"/>
</dbReference>
<dbReference type="Pfam" id="PF18674">
    <property type="entry name" value="TarS_C1"/>
    <property type="match status" value="1"/>
</dbReference>
<comment type="caution">
    <text evidence="8">The sequence shown here is derived from an EMBL/GenBank/DDBJ whole genome shotgun (WGS) entry which is preliminary data.</text>
</comment>
<keyword evidence="4" id="KW-0808">Transferase</keyword>
<evidence type="ECO:0000313" key="8">
    <source>
        <dbReference type="EMBL" id="MBL4955062.1"/>
    </source>
</evidence>
<organism evidence="8 9">
    <name type="scientific">Neobacillus paridis</name>
    <dbReference type="NCBI Taxonomy" id="2803862"/>
    <lineage>
        <taxon>Bacteria</taxon>
        <taxon>Bacillati</taxon>
        <taxon>Bacillota</taxon>
        <taxon>Bacilli</taxon>
        <taxon>Bacillales</taxon>
        <taxon>Bacillaceae</taxon>
        <taxon>Neobacillus</taxon>
    </lineage>
</organism>
<keyword evidence="3" id="KW-1003">Cell membrane</keyword>
<dbReference type="InterPro" id="IPR051612">
    <property type="entry name" value="Teichoic_Acid_Biosynth"/>
</dbReference>
<dbReference type="Gene3D" id="3.40.50.12580">
    <property type="match status" value="2"/>
</dbReference>
<comment type="subcellular location">
    <subcellularLocation>
        <location evidence="1">Cell membrane</location>
        <topology evidence="1">Peripheral membrane protein</topology>
    </subcellularLocation>
</comment>
<evidence type="ECO:0000256" key="5">
    <source>
        <dbReference type="ARBA" id="ARBA00022944"/>
    </source>
</evidence>
<proteinExistence type="inferred from homology"/>
<evidence type="ECO:0000256" key="4">
    <source>
        <dbReference type="ARBA" id="ARBA00022679"/>
    </source>
</evidence>
<feature type="domain" description="TarS C-terminal" evidence="7">
    <location>
        <begin position="172"/>
        <end position="316"/>
    </location>
</feature>
<evidence type="ECO:0000256" key="3">
    <source>
        <dbReference type="ARBA" id="ARBA00022475"/>
    </source>
</evidence>
<evidence type="ECO:0000313" key="9">
    <source>
        <dbReference type="Proteomes" id="UP000623967"/>
    </source>
</evidence>
<dbReference type="InterPro" id="IPR043149">
    <property type="entry name" value="TagF_N"/>
</dbReference>
<keyword evidence="6" id="KW-0472">Membrane</keyword>
<keyword evidence="5" id="KW-0777">Teichoic acid biosynthesis</keyword>
<comment type="similarity">
    <text evidence="2">Belongs to the CDP-glycerol glycerophosphotransferase family.</text>
</comment>
<dbReference type="Proteomes" id="UP000623967">
    <property type="component" value="Unassembled WGS sequence"/>
</dbReference>
<evidence type="ECO:0000256" key="1">
    <source>
        <dbReference type="ARBA" id="ARBA00004202"/>
    </source>
</evidence>
<dbReference type="PANTHER" id="PTHR37316:SF3">
    <property type="entry name" value="TEICHOIC ACID GLYCEROL-PHOSPHATE TRANSFERASE"/>
    <property type="match status" value="1"/>
</dbReference>
<evidence type="ECO:0000259" key="7">
    <source>
        <dbReference type="Pfam" id="PF18674"/>
    </source>
</evidence>
<dbReference type="Gene3D" id="3.40.50.11820">
    <property type="match status" value="2"/>
</dbReference>
<sequence>MLFQKKKKSRFLNEKIRIAQHDQMMEVDGHLSNSHYQVTALWLHPRNDEEAIKVEGNSSGGGEFHFKVDLLHLVKKLLSYEEVNFDWYLQVKVSMDHLDESELEKIGKQADFIEENGVKYAEYFVRLGRFQHSRIEGLDYIFMAETRAICYLTEKGNLSLALNKEPFIPPTVQIDRLKTAPNTLKIEGKIFTKGSRIVDGSLIIKGRDSKTEYNTGVSFIWNEEETALKYGLNRYYYKAEVNFKTLTGDTNLKEDIYDIFLKIKFHNISEEKYIRVGRPTLRAKLFIKELYSIVGNNVSIITPYYTFKGFNLSLEVFEFDKETFEYLQRKLKTVWLERFFNKHKDIWVIGERPYKAQDTGYYFFKYMRENHPGKNVYYVIEKDSPERKNVEHLGNILDFQSKEHIWHVLMAMRIIGSHHPDYLYPVRSRRFKRAVKGIKVFLQHGVMGTKNMVANYGKNASSFKTDAFLVSSDFEKEMIVNDFGYNPKEVFITGLSRFDSLLADDVEVKRQLLIIPTWRDWITTDDVFLESEYFQRYKDLVYHPRLHALAEKYNLEIILCLHPNMQKFSFHFQDAPVRVINQGEVDVQYLLKESAIMITDYSSVGFDFSFLYKPIIYYQFDRDRFIGKRPSHLDLENDLPGDIVTNLEEILERLHYYAKNDFKMSDRNKQRADKFLKYRDLHFSKRIYEVVKNLPVKKTVLEKVIDSDLFIRVANRFRRTKWYFPVMKWYYNFARRILPVDKNLILFESGVGKQYADSPRAIYEEISKRNLPYKKVWVVDKNIRFMDSKTIKVKRLSPQYYYYLAKAGYWINNQNFPTYIKKRKETTYIQTWHGTPLKKMLFDIDQVQGRDEGYLDRVYSATQTWDYLISPSDYATNAFKSAFRYQGNILKIGYPRNDLFYQDVREEISNKVRNSLRIPANKKVILYAPTFRDNETSGNNKFVFNINMDLDRLKEKFSDEYILLMRMHVVISNKLTIPEELQDFAINVSNYSDIQELLLISDILITDYSSVMFDFANTGRPIIFYTYDLDTYKNDVRGFYMDFEEEAPGPLVKTNDELIDAIQNIEDIQKKYQKKYDQFYHKYCPLEDGFAAKRVVDIVFHEKEENKM</sequence>
<accession>A0ABS1TUS2</accession>
<dbReference type="InterPro" id="IPR041038">
    <property type="entry name" value="TarS_C1"/>
</dbReference>
<dbReference type="EMBL" id="JAESWB010000371">
    <property type="protein sequence ID" value="MBL4955062.1"/>
    <property type="molecule type" value="Genomic_DNA"/>
</dbReference>
<dbReference type="InterPro" id="IPR043148">
    <property type="entry name" value="TagF_C"/>
</dbReference>
<dbReference type="SUPFAM" id="SSF53756">
    <property type="entry name" value="UDP-Glycosyltransferase/glycogen phosphorylase"/>
    <property type="match status" value="2"/>
</dbReference>
<dbReference type="RefSeq" id="WP_202656307.1">
    <property type="nucleotide sequence ID" value="NZ_JAESWB010000371.1"/>
</dbReference>